<evidence type="ECO:0000256" key="4">
    <source>
        <dbReference type="SAM" id="Phobius"/>
    </source>
</evidence>
<dbReference type="InterPro" id="IPR003660">
    <property type="entry name" value="HAMP_dom"/>
</dbReference>
<evidence type="ECO:0000256" key="2">
    <source>
        <dbReference type="ARBA" id="ARBA00029447"/>
    </source>
</evidence>
<dbReference type="Pfam" id="PF00672">
    <property type="entry name" value="HAMP"/>
    <property type="match status" value="1"/>
</dbReference>
<dbReference type="SMART" id="SM00304">
    <property type="entry name" value="HAMP"/>
    <property type="match status" value="1"/>
</dbReference>
<protein>
    <submittedName>
        <fullName evidence="7">Methyl-accepting chemotaxis protein</fullName>
    </submittedName>
</protein>
<gene>
    <name evidence="7" type="ORF">E4V82_05535</name>
</gene>
<evidence type="ECO:0000259" key="6">
    <source>
        <dbReference type="PROSITE" id="PS50885"/>
    </source>
</evidence>
<dbReference type="SUPFAM" id="SSF58104">
    <property type="entry name" value="Methyl-accepting chemotaxis protein (MCP) signaling domain"/>
    <property type="match status" value="1"/>
</dbReference>
<dbReference type="InterPro" id="IPR004089">
    <property type="entry name" value="MCPsignal_dom"/>
</dbReference>
<dbReference type="GO" id="GO:0016020">
    <property type="term" value="C:membrane"/>
    <property type="evidence" value="ECO:0007669"/>
    <property type="project" value="InterPro"/>
</dbReference>
<evidence type="ECO:0000259" key="5">
    <source>
        <dbReference type="PROSITE" id="PS50111"/>
    </source>
</evidence>
<dbReference type="EMBL" id="SPSF01000015">
    <property type="protein sequence ID" value="MPQ61574.1"/>
    <property type="molecule type" value="Genomic_DNA"/>
</dbReference>
<comment type="caution">
    <text evidence="7">The sequence shown here is derived from an EMBL/GenBank/DDBJ whole genome shotgun (WGS) entry which is preliminary data.</text>
</comment>
<dbReference type="InterPro" id="IPR024478">
    <property type="entry name" value="HlyB_4HB_MCP"/>
</dbReference>
<dbReference type="Proteomes" id="UP000342249">
    <property type="component" value="Unassembled WGS sequence"/>
</dbReference>
<dbReference type="CDD" id="cd06225">
    <property type="entry name" value="HAMP"/>
    <property type="match status" value="1"/>
</dbReference>
<keyword evidence="4" id="KW-0812">Transmembrane</keyword>
<accession>A0A5N7IKR5</accession>
<keyword evidence="4" id="KW-0472">Membrane</keyword>
<dbReference type="PROSITE" id="PS50111">
    <property type="entry name" value="CHEMOTAXIS_TRANSDUC_2"/>
    <property type="match status" value="1"/>
</dbReference>
<dbReference type="SMART" id="SM00283">
    <property type="entry name" value="MA"/>
    <property type="match status" value="1"/>
</dbReference>
<sequence length="570" mass="61965">MKWFNNLKMIKKLVSAFVLVALFVGIVGFIGMTNIKNINKNLENIYNMDLVGLNNISKLNANLLKIKGDLLLIIDPINKSDFKKNKDDIASLATDNNEYIVKYKTTITSDLGRQQFAEFEKLLVGYSAVSDDIIKQVEKADYRKANLLDRSLSNISINMLAVLQKESKLTMSMAKDDYKDSQITYNSSYVKITIITLLGLFVAIALGLIIAVSISRRIKKVVIVAGALCENDLSKTVDIDNKDEIGILAKALNKAILNLKTLVSEISESATDISATSEELSATTEEISAKMDLVNESVRQVSIGAEHLSATAEEVNATTESIAENVTGVTLRANNGTKIASDIEVKAEKVRESAEISANNANKLYDEKQESILKAIEDGKVVSEVKIMADEIENIASQTNLLALNAAIEAARAGEQGKGFAVVADEVRKLAEDSSAAVQRIQEVTSRVEEAFRNLSSNAQEVLGFIDNQVKPDYISFVDTGKQYGTDAAIFNELSSDIGTSMDTVNETVSEIKKAIENVSATAEESVASTEEILASVNESVMAISEITKASQGQAVLAEKLNGMVQKFKL</sequence>
<comment type="similarity">
    <text evidence="2">Belongs to the methyl-accepting chemotaxis (MCP) protein family.</text>
</comment>
<dbReference type="Gene3D" id="1.10.287.950">
    <property type="entry name" value="Methyl-accepting chemotaxis protein"/>
    <property type="match status" value="1"/>
</dbReference>
<dbReference type="Pfam" id="PF00015">
    <property type="entry name" value="MCPsignal"/>
    <property type="match status" value="1"/>
</dbReference>
<dbReference type="AlphaFoldDB" id="A0A5N7IKR5"/>
<proteinExistence type="inferred from homology"/>
<dbReference type="PANTHER" id="PTHR32089:SF112">
    <property type="entry name" value="LYSOZYME-LIKE PROTEIN-RELATED"/>
    <property type="match status" value="1"/>
</dbReference>
<feature type="domain" description="Methyl-accepting transducer" evidence="5">
    <location>
        <begin position="283"/>
        <end position="541"/>
    </location>
</feature>
<dbReference type="GO" id="GO:0007165">
    <property type="term" value="P:signal transduction"/>
    <property type="evidence" value="ECO:0007669"/>
    <property type="project" value="UniProtKB-KW"/>
</dbReference>
<reference evidence="7 8" key="1">
    <citation type="journal article" date="2019" name="Lett. Appl. Microbiol.">
        <title>A case of 'blown pack' spoilage of vacuum-packaged pork likely associated with Clostridium estertheticum in Canada.</title>
        <authorList>
            <person name="Zhang P."/>
            <person name="Ward P."/>
            <person name="McMullen L.M."/>
            <person name="Yang X."/>
        </authorList>
    </citation>
    <scope>NUCLEOTIDE SEQUENCE [LARGE SCALE GENOMIC DNA]</scope>
    <source>
        <strain evidence="7 8">MA19</strain>
    </source>
</reference>
<dbReference type="PROSITE" id="PS50885">
    <property type="entry name" value="HAMP"/>
    <property type="match status" value="1"/>
</dbReference>
<feature type="transmembrane region" description="Helical" evidence="4">
    <location>
        <begin position="189"/>
        <end position="212"/>
    </location>
</feature>
<evidence type="ECO:0000313" key="8">
    <source>
        <dbReference type="Proteomes" id="UP000342249"/>
    </source>
</evidence>
<evidence type="ECO:0000256" key="3">
    <source>
        <dbReference type="PROSITE-ProRule" id="PRU00284"/>
    </source>
</evidence>
<evidence type="ECO:0000313" key="7">
    <source>
        <dbReference type="EMBL" id="MPQ61574.1"/>
    </source>
</evidence>
<keyword evidence="1 3" id="KW-0807">Transducer</keyword>
<evidence type="ECO:0000256" key="1">
    <source>
        <dbReference type="ARBA" id="ARBA00023224"/>
    </source>
</evidence>
<feature type="domain" description="HAMP" evidence="6">
    <location>
        <begin position="212"/>
        <end position="264"/>
    </location>
</feature>
<dbReference type="PANTHER" id="PTHR32089">
    <property type="entry name" value="METHYL-ACCEPTING CHEMOTAXIS PROTEIN MCPB"/>
    <property type="match status" value="1"/>
</dbReference>
<dbReference type="RefSeq" id="WP_152751059.1">
    <property type="nucleotide sequence ID" value="NZ_JAHLDQ010000003.1"/>
</dbReference>
<name>A0A5N7IKR5_9CLOT</name>
<organism evidence="7 8">
    <name type="scientific">Clostridium estertheticum</name>
    <dbReference type="NCBI Taxonomy" id="238834"/>
    <lineage>
        <taxon>Bacteria</taxon>
        <taxon>Bacillati</taxon>
        <taxon>Bacillota</taxon>
        <taxon>Clostridia</taxon>
        <taxon>Eubacteriales</taxon>
        <taxon>Clostridiaceae</taxon>
        <taxon>Clostridium</taxon>
    </lineage>
</organism>
<keyword evidence="4" id="KW-1133">Transmembrane helix</keyword>
<dbReference type="Pfam" id="PF12729">
    <property type="entry name" value="4HB_MCP_1"/>
    <property type="match status" value="1"/>
</dbReference>